<dbReference type="GO" id="GO:0006260">
    <property type="term" value="P:DNA replication"/>
    <property type="evidence" value="ECO:0007669"/>
    <property type="project" value="TreeGrafter"/>
</dbReference>
<evidence type="ECO:0000313" key="3">
    <source>
        <dbReference type="Proteomes" id="UP000824261"/>
    </source>
</evidence>
<dbReference type="AlphaFoldDB" id="A0A9D1A0J0"/>
<proteinExistence type="predicted"/>
<sequence>MLDPETRRKARELGVPGLADAIEMVEADASYAGLPFADKAKVVVDYAYQESRNRLVERLIKGARLRFPHADISNIVYEGRPLSRDLVCELGTAQFVANATDVIIEGFTGTGKSHLACAIAKQACKRGLRSLYVRMPDMLAYREEKMAAGWPEKKVLNKYVGYKVLVIDEHLIDKPTTDQMHFLLELTERRYDNSSTIYCSQYPVDEWHRRMGGGAHAESVMDRIVHNAVRIQMGDVNMREMMAKRKVE</sequence>
<dbReference type="PIRSF" id="PIRSF003073">
    <property type="entry name" value="DNAC_TnpB_IstB"/>
    <property type="match status" value="1"/>
</dbReference>
<dbReference type="EMBL" id="DVGB01000067">
    <property type="protein sequence ID" value="HIR01722.1"/>
    <property type="molecule type" value="Genomic_DNA"/>
</dbReference>
<accession>A0A9D1A0J0</accession>
<name>A0A9D1A0J0_9ACTN</name>
<dbReference type="Pfam" id="PF01695">
    <property type="entry name" value="IstB_IS21"/>
    <property type="match status" value="1"/>
</dbReference>
<feature type="domain" description="IstB-like ATP-binding" evidence="1">
    <location>
        <begin position="10"/>
        <end position="240"/>
    </location>
</feature>
<evidence type="ECO:0000259" key="1">
    <source>
        <dbReference type="Pfam" id="PF01695"/>
    </source>
</evidence>
<dbReference type="InterPro" id="IPR028350">
    <property type="entry name" value="DNAC/IstB-like"/>
</dbReference>
<keyword evidence="2" id="KW-0067">ATP-binding</keyword>
<dbReference type="Gene3D" id="3.40.50.300">
    <property type="entry name" value="P-loop containing nucleotide triphosphate hydrolases"/>
    <property type="match status" value="1"/>
</dbReference>
<keyword evidence="2" id="KW-0547">Nucleotide-binding</keyword>
<dbReference type="Proteomes" id="UP000824261">
    <property type="component" value="Unassembled WGS sequence"/>
</dbReference>
<comment type="caution">
    <text evidence="2">The sequence shown here is derived from an EMBL/GenBank/DDBJ whole genome shotgun (WGS) entry which is preliminary data.</text>
</comment>
<dbReference type="InterPro" id="IPR002611">
    <property type="entry name" value="IstB_ATP-bd"/>
</dbReference>
<dbReference type="GO" id="GO:0005524">
    <property type="term" value="F:ATP binding"/>
    <property type="evidence" value="ECO:0007669"/>
    <property type="project" value="UniProtKB-KW"/>
</dbReference>
<gene>
    <name evidence="2" type="ORF">IAA69_05605</name>
</gene>
<dbReference type="SUPFAM" id="SSF52540">
    <property type="entry name" value="P-loop containing nucleoside triphosphate hydrolases"/>
    <property type="match status" value="1"/>
</dbReference>
<organism evidence="2 3">
    <name type="scientific">Candidatus Aveggerthella stercoripullorum</name>
    <dbReference type="NCBI Taxonomy" id="2840688"/>
    <lineage>
        <taxon>Bacteria</taxon>
        <taxon>Bacillati</taxon>
        <taxon>Actinomycetota</taxon>
        <taxon>Coriobacteriia</taxon>
        <taxon>Eggerthellales</taxon>
        <taxon>Eggerthellaceae</taxon>
        <taxon>Eggerthellaceae incertae sedis</taxon>
        <taxon>Candidatus Aveggerthella</taxon>
    </lineage>
</organism>
<dbReference type="InterPro" id="IPR027417">
    <property type="entry name" value="P-loop_NTPase"/>
</dbReference>
<reference evidence="2" key="2">
    <citation type="journal article" date="2021" name="PeerJ">
        <title>Extensive microbial diversity within the chicken gut microbiome revealed by metagenomics and culture.</title>
        <authorList>
            <person name="Gilroy R."/>
            <person name="Ravi A."/>
            <person name="Getino M."/>
            <person name="Pursley I."/>
            <person name="Horton D.L."/>
            <person name="Alikhan N.F."/>
            <person name="Baker D."/>
            <person name="Gharbi K."/>
            <person name="Hall N."/>
            <person name="Watson M."/>
            <person name="Adriaenssens E.M."/>
            <person name="Foster-Nyarko E."/>
            <person name="Jarju S."/>
            <person name="Secka A."/>
            <person name="Antonio M."/>
            <person name="Oren A."/>
            <person name="Chaudhuri R.R."/>
            <person name="La Ragione R."/>
            <person name="Hildebrand F."/>
            <person name="Pallen M.J."/>
        </authorList>
    </citation>
    <scope>NUCLEOTIDE SEQUENCE</scope>
    <source>
        <strain evidence="2">ChiGjej1B1-2707</strain>
    </source>
</reference>
<dbReference type="PANTHER" id="PTHR30050:SF4">
    <property type="entry name" value="ATP-BINDING PROTEIN RV3427C IN INSERTION SEQUENCE-RELATED"/>
    <property type="match status" value="1"/>
</dbReference>
<protein>
    <submittedName>
        <fullName evidence="2">ATP-binding protein</fullName>
    </submittedName>
</protein>
<evidence type="ECO:0000313" key="2">
    <source>
        <dbReference type="EMBL" id="HIR01722.1"/>
    </source>
</evidence>
<dbReference type="PANTHER" id="PTHR30050">
    <property type="entry name" value="CHROMOSOMAL REPLICATION INITIATOR PROTEIN DNAA"/>
    <property type="match status" value="1"/>
</dbReference>
<reference evidence="2" key="1">
    <citation type="submission" date="2020-10" db="EMBL/GenBank/DDBJ databases">
        <authorList>
            <person name="Gilroy R."/>
        </authorList>
    </citation>
    <scope>NUCLEOTIDE SEQUENCE</scope>
    <source>
        <strain evidence="2">ChiGjej1B1-2707</strain>
    </source>
</reference>
<dbReference type="CDD" id="cd00009">
    <property type="entry name" value="AAA"/>
    <property type="match status" value="1"/>
</dbReference>